<evidence type="ECO:0000256" key="2">
    <source>
        <dbReference type="ARBA" id="ARBA00023002"/>
    </source>
</evidence>
<gene>
    <name evidence="4" type="ORF">STRUR_0429</name>
</gene>
<dbReference type="EMBL" id="AEUZ02000001">
    <property type="protein sequence ID" value="EHJ57041.1"/>
    <property type="molecule type" value="Genomic_DNA"/>
</dbReference>
<dbReference type="InterPro" id="IPR051799">
    <property type="entry name" value="NADH_flavin_oxidoreductase"/>
</dbReference>
<reference evidence="4 5" key="1">
    <citation type="journal article" date="2014" name="Int. J. Syst. Evol. Microbiol.">
        <title>Phylogenomics and the dynamic genome evolution of the genus Streptococcus.</title>
        <authorList>
            <consortium name="The Broad Institute Genome Sequencing Platform"/>
            <person name="Richards V.P."/>
            <person name="Palmer S.R."/>
            <person name="Pavinski Bitar P.D."/>
            <person name="Qin X."/>
            <person name="Weinstock G.M."/>
            <person name="Highlander S.K."/>
            <person name="Town C.D."/>
            <person name="Burne R.A."/>
            <person name="Stanhope M.J."/>
        </authorList>
    </citation>
    <scope>NUCLEOTIDE SEQUENCE [LARGE SCALE GENOMIC DNA]</scope>
    <source>
        <strain evidence="4 5">2285-97</strain>
    </source>
</reference>
<dbReference type="GO" id="GO:0016491">
    <property type="term" value="F:oxidoreductase activity"/>
    <property type="evidence" value="ECO:0007669"/>
    <property type="project" value="UniProtKB-KW"/>
</dbReference>
<feature type="domain" description="NADH:flavin oxidoreductase/NADH oxidase N-terminal" evidence="3">
    <location>
        <begin position="13"/>
        <end position="184"/>
    </location>
</feature>
<evidence type="ECO:0000256" key="1">
    <source>
        <dbReference type="ARBA" id="ARBA00022630"/>
    </source>
</evidence>
<dbReference type="Gene3D" id="3.20.20.70">
    <property type="entry name" value="Aldolase class I"/>
    <property type="match status" value="1"/>
</dbReference>
<comment type="caution">
    <text evidence="4">The sequence shown here is derived from an EMBL/GenBank/DDBJ whole genome shotgun (WGS) entry which is preliminary data.</text>
</comment>
<name>G5KCB4_9STRE</name>
<keyword evidence="2" id="KW-0560">Oxidoreductase</keyword>
<dbReference type="InterPro" id="IPR001155">
    <property type="entry name" value="OxRdtase_FMN_N"/>
</dbReference>
<sequence length="184" mass="20243">MEKLEQVVLPNGVTLRNPLIMAPMTTQLSFFNGELTQDEITYYTNRSHHIGAIITAAANVQPVGKGWEGELGIFDDKFIPKLSQLASEIKPNGAKAIVQIFHAGRMTSHLTNGGLTPVSASAVAAERENAEIPRALKDEEILQVIEDFKFATKRAIQAGFDGVEIHGANTYLIQQFFSPHSNRR</sequence>
<evidence type="ECO:0000313" key="5">
    <source>
        <dbReference type="Proteomes" id="UP000005388"/>
    </source>
</evidence>
<evidence type="ECO:0000313" key="4">
    <source>
        <dbReference type="EMBL" id="EHJ57041.1"/>
    </source>
</evidence>
<dbReference type="GO" id="GO:0010181">
    <property type="term" value="F:FMN binding"/>
    <property type="evidence" value="ECO:0007669"/>
    <property type="project" value="InterPro"/>
</dbReference>
<dbReference type="STRING" id="764291.STRUR_0429"/>
<keyword evidence="5" id="KW-1185">Reference proteome</keyword>
<dbReference type="SUPFAM" id="SSF51395">
    <property type="entry name" value="FMN-linked oxidoreductases"/>
    <property type="match status" value="1"/>
</dbReference>
<proteinExistence type="predicted"/>
<organism evidence="4 5">
    <name type="scientific">Streptococcus urinalis 2285-97</name>
    <dbReference type="NCBI Taxonomy" id="764291"/>
    <lineage>
        <taxon>Bacteria</taxon>
        <taxon>Bacillati</taxon>
        <taxon>Bacillota</taxon>
        <taxon>Bacilli</taxon>
        <taxon>Lactobacillales</taxon>
        <taxon>Streptococcaceae</taxon>
        <taxon>Streptococcus</taxon>
    </lineage>
</organism>
<dbReference type="Proteomes" id="UP000005388">
    <property type="component" value="Unassembled WGS sequence"/>
</dbReference>
<dbReference type="PANTHER" id="PTHR43656">
    <property type="entry name" value="BINDING OXIDOREDUCTASE, PUTATIVE (AFU_ORTHOLOGUE AFUA_2G08260)-RELATED"/>
    <property type="match status" value="1"/>
</dbReference>
<dbReference type="eggNOG" id="COG1902">
    <property type="taxonomic scope" value="Bacteria"/>
</dbReference>
<dbReference type="InterPro" id="IPR013785">
    <property type="entry name" value="Aldolase_TIM"/>
</dbReference>
<keyword evidence="1" id="KW-0285">Flavoprotein</keyword>
<dbReference type="PANTHER" id="PTHR43656:SF2">
    <property type="entry name" value="BINDING OXIDOREDUCTASE, PUTATIVE (AFU_ORTHOLOGUE AFUA_2G08260)-RELATED"/>
    <property type="match status" value="1"/>
</dbReference>
<dbReference type="AlphaFoldDB" id="G5KCB4"/>
<dbReference type="Pfam" id="PF00724">
    <property type="entry name" value="Oxidored_FMN"/>
    <property type="match status" value="1"/>
</dbReference>
<evidence type="ECO:0000259" key="3">
    <source>
        <dbReference type="Pfam" id="PF00724"/>
    </source>
</evidence>
<protein>
    <submittedName>
        <fullName evidence="4">Oxidoreductase, FAD/FMN dependent domain protein</fullName>
    </submittedName>
</protein>
<accession>G5KCB4</accession>